<name>A0AA92XBE5_9HYPH</name>
<accession>A0AA92XBE5</accession>
<gene>
    <name evidence="1" type="ORF">D3242_28700</name>
</gene>
<dbReference type="Proteomes" id="UP000275530">
    <property type="component" value="Unassembled WGS sequence"/>
</dbReference>
<dbReference type="AlphaFoldDB" id="A0AA92XBE5"/>
<proteinExistence type="predicted"/>
<sequence length="83" mass="8772">MWAGLQQRRTSPAMHRLPIATALLISFATAFGLCVWASSAVGVDLFPAQASPLQIRGFDSQQGGTGCLRARSCAGLKTESDYG</sequence>
<dbReference type="EMBL" id="QZXA01000014">
    <property type="protein sequence ID" value="RJT29581.1"/>
    <property type="molecule type" value="Genomic_DNA"/>
</dbReference>
<protein>
    <submittedName>
        <fullName evidence="1">Uncharacterized protein</fullName>
    </submittedName>
</protein>
<evidence type="ECO:0000313" key="1">
    <source>
        <dbReference type="EMBL" id="RJT29581.1"/>
    </source>
</evidence>
<comment type="caution">
    <text evidence="1">The sequence shown here is derived from an EMBL/GenBank/DDBJ whole genome shotgun (WGS) entry which is preliminary data.</text>
</comment>
<reference evidence="1 2" key="1">
    <citation type="submission" date="2018-09" db="EMBL/GenBank/DDBJ databases">
        <title>Mesorhizobium carmichaelinearum sp. nov. isolated from Carmichaelinea spp. root nodules in New Zealand.</title>
        <authorList>
            <person name="De Meyer S.E."/>
        </authorList>
    </citation>
    <scope>NUCLEOTIDE SEQUENCE [LARGE SCALE GENOMIC DNA]</scope>
    <source>
        <strain evidence="1 2">LMG 28313</strain>
    </source>
</reference>
<evidence type="ECO:0000313" key="2">
    <source>
        <dbReference type="Proteomes" id="UP000275530"/>
    </source>
</evidence>
<organism evidence="1 2">
    <name type="scientific">Mesorhizobium jarvisii</name>
    <dbReference type="NCBI Taxonomy" id="1777867"/>
    <lineage>
        <taxon>Bacteria</taxon>
        <taxon>Pseudomonadati</taxon>
        <taxon>Pseudomonadota</taxon>
        <taxon>Alphaproteobacteria</taxon>
        <taxon>Hyphomicrobiales</taxon>
        <taxon>Phyllobacteriaceae</taxon>
        <taxon>Mesorhizobium</taxon>
    </lineage>
</organism>
<keyword evidence="2" id="KW-1185">Reference proteome</keyword>